<name>A0A8J4UAC8_CLAMG</name>
<dbReference type="EMBL" id="QNUK01000586">
    <property type="protein sequence ID" value="KAF5891427.1"/>
    <property type="molecule type" value="Genomic_DNA"/>
</dbReference>
<evidence type="ECO:0000256" key="1">
    <source>
        <dbReference type="ARBA" id="ARBA00004184"/>
    </source>
</evidence>
<dbReference type="Gene3D" id="1.20.1270.60">
    <property type="entry name" value="Arfaptin homology (AH) domain/BAR domain"/>
    <property type="match status" value="1"/>
</dbReference>
<dbReference type="GO" id="GO:0043197">
    <property type="term" value="C:dendritic spine"/>
    <property type="evidence" value="ECO:0007669"/>
    <property type="project" value="TreeGrafter"/>
</dbReference>
<dbReference type="CDD" id="cd09506">
    <property type="entry name" value="SAM_Shank1_2_3"/>
    <property type="match status" value="1"/>
</dbReference>
<feature type="compositionally biased region" description="Basic and acidic residues" evidence="7">
    <location>
        <begin position="727"/>
        <end position="739"/>
    </location>
</feature>
<feature type="compositionally biased region" description="Low complexity" evidence="7">
    <location>
        <begin position="887"/>
        <end position="904"/>
    </location>
</feature>
<feature type="domain" description="PDZ" evidence="9">
    <location>
        <begin position="34"/>
        <end position="128"/>
    </location>
</feature>
<dbReference type="CDD" id="cd07655">
    <property type="entry name" value="F-BAR_PACSIN"/>
    <property type="match status" value="1"/>
</dbReference>
<dbReference type="InterPro" id="IPR001060">
    <property type="entry name" value="FCH_dom"/>
</dbReference>
<feature type="compositionally biased region" description="Basic and acidic residues" evidence="7">
    <location>
        <begin position="689"/>
        <end position="698"/>
    </location>
</feature>
<dbReference type="GO" id="GO:0035255">
    <property type="term" value="F:ionotropic glutamate receptor binding"/>
    <property type="evidence" value="ECO:0007669"/>
    <property type="project" value="TreeGrafter"/>
</dbReference>
<accession>A0A8J4UAC8</accession>
<evidence type="ECO:0000256" key="4">
    <source>
        <dbReference type="ARBA" id="ARBA00023018"/>
    </source>
</evidence>
<dbReference type="PANTHER" id="PTHR24135">
    <property type="entry name" value="SH3 AND MULTIPLE ANKYRIN REPEAT DOMAINS PROTEIN"/>
    <property type="match status" value="1"/>
</dbReference>
<evidence type="ECO:0000259" key="10">
    <source>
        <dbReference type="PROSITE" id="PS51741"/>
    </source>
</evidence>
<dbReference type="SMART" id="SM00055">
    <property type="entry name" value="FCH"/>
    <property type="match status" value="1"/>
</dbReference>
<dbReference type="GO" id="GO:0045211">
    <property type="term" value="C:postsynaptic membrane"/>
    <property type="evidence" value="ECO:0007669"/>
    <property type="project" value="TreeGrafter"/>
</dbReference>
<keyword evidence="12" id="KW-1185">Reference proteome</keyword>
<evidence type="ECO:0000259" key="9">
    <source>
        <dbReference type="PROSITE" id="PS50106"/>
    </source>
</evidence>
<dbReference type="InterPro" id="IPR001660">
    <property type="entry name" value="SAM"/>
</dbReference>
<dbReference type="InterPro" id="IPR027267">
    <property type="entry name" value="AH/BAR_dom_sf"/>
</dbReference>
<keyword evidence="6" id="KW-0175">Coiled coil</keyword>
<feature type="compositionally biased region" description="Basic and acidic residues" evidence="7">
    <location>
        <begin position="402"/>
        <end position="413"/>
    </location>
</feature>
<keyword evidence="4" id="KW-0770">Synapse</keyword>
<comment type="subcellular location">
    <subcellularLocation>
        <location evidence="2">Cytoplasm</location>
    </subcellularLocation>
    <subcellularLocation>
        <location evidence="1">Endomembrane system</location>
        <topology evidence="1">Peripheral membrane protein</topology>
    </subcellularLocation>
    <subcellularLocation>
        <location evidence="5">Postsynaptic density</location>
    </subcellularLocation>
</comment>
<comment type="caution">
    <text evidence="11">The sequence shown here is derived from an EMBL/GenBank/DDBJ whole genome shotgun (WGS) entry which is preliminary data.</text>
</comment>
<keyword evidence="3" id="KW-0963">Cytoplasm</keyword>
<feature type="compositionally biased region" description="Pro residues" evidence="7">
    <location>
        <begin position="309"/>
        <end position="323"/>
    </location>
</feature>
<dbReference type="SUPFAM" id="SSF103657">
    <property type="entry name" value="BAR/IMD domain-like"/>
    <property type="match status" value="1"/>
</dbReference>
<dbReference type="Gene3D" id="1.10.150.50">
    <property type="entry name" value="Transcription Factor, Ets-1"/>
    <property type="match status" value="1"/>
</dbReference>
<feature type="compositionally biased region" description="Low complexity" evidence="7">
    <location>
        <begin position="637"/>
        <end position="655"/>
    </location>
</feature>
<dbReference type="InterPro" id="IPR031160">
    <property type="entry name" value="F_BAR_dom"/>
</dbReference>
<feature type="region of interest" description="Disordered" evidence="7">
    <location>
        <begin position="1205"/>
        <end position="1228"/>
    </location>
</feature>
<dbReference type="GO" id="GO:0030160">
    <property type="term" value="F:synaptic receptor adaptor activity"/>
    <property type="evidence" value="ECO:0007669"/>
    <property type="project" value="TreeGrafter"/>
</dbReference>
<dbReference type="FunFam" id="1.20.1270.60:FF:000009">
    <property type="entry name" value="Protein kinase C and casein kinase substrate in neurons 2"/>
    <property type="match status" value="1"/>
</dbReference>
<feature type="region of interest" description="Disordered" evidence="7">
    <location>
        <begin position="340"/>
        <end position="530"/>
    </location>
</feature>
<proteinExistence type="predicted"/>
<feature type="compositionally biased region" description="Pro residues" evidence="7">
    <location>
        <begin position="865"/>
        <end position="876"/>
    </location>
</feature>
<dbReference type="PROSITE" id="PS50106">
    <property type="entry name" value="PDZ"/>
    <property type="match status" value="1"/>
</dbReference>
<dbReference type="InterPro" id="IPR013761">
    <property type="entry name" value="SAM/pointed_sf"/>
</dbReference>
<evidence type="ECO:0000259" key="8">
    <source>
        <dbReference type="PROSITE" id="PS50105"/>
    </source>
</evidence>
<feature type="domain" description="SAM" evidence="8">
    <location>
        <begin position="1554"/>
        <end position="1617"/>
    </location>
</feature>
<evidence type="ECO:0000256" key="3">
    <source>
        <dbReference type="ARBA" id="ARBA00022490"/>
    </source>
</evidence>
<feature type="region of interest" description="Disordered" evidence="7">
    <location>
        <begin position="1422"/>
        <end position="1457"/>
    </location>
</feature>
<organism evidence="11 12">
    <name type="scientific">Clarias magur</name>
    <name type="common">Asian catfish</name>
    <name type="synonym">Macropteronotus magur</name>
    <dbReference type="NCBI Taxonomy" id="1594786"/>
    <lineage>
        <taxon>Eukaryota</taxon>
        <taxon>Metazoa</taxon>
        <taxon>Chordata</taxon>
        <taxon>Craniata</taxon>
        <taxon>Vertebrata</taxon>
        <taxon>Euteleostomi</taxon>
        <taxon>Actinopterygii</taxon>
        <taxon>Neopterygii</taxon>
        <taxon>Teleostei</taxon>
        <taxon>Ostariophysi</taxon>
        <taxon>Siluriformes</taxon>
        <taxon>Clariidae</taxon>
        <taxon>Clarias</taxon>
    </lineage>
</organism>
<dbReference type="GO" id="GO:0012505">
    <property type="term" value="C:endomembrane system"/>
    <property type="evidence" value="ECO:0007669"/>
    <property type="project" value="UniProtKB-SubCell"/>
</dbReference>
<feature type="region of interest" description="Disordered" evidence="7">
    <location>
        <begin position="213"/>
        <end position="235"/>
    </location>
</feature>
<feature type="region of interest" description="Disordered" evidence="7">
    <location>
        <begin position="727"/>
        <end position="753"/>
    </location>
</feature>
<dbReference type="InterPro" id="IPR001478">
    <property type="entry name" value="PDZ"/>
</dbReference>
<dbReference type="Pfam" id="PF00595">
    <property type="entry name" value="PDZ"/>
    <property type="match status" value="1"/>
</dbReference>
<feature type="non-terminal residue" evidence="11">
    <location>
        <position position="1"/>
    </location>
</feature>
<dbReference type="Proteomes" id="UP000727407">
    <property type="component" value="Unassembled WGS sequence"/>
</dbReference>
<dbReference type="OrthoDB" id="445896at2759"/>
<evidence type="ECO:0000256" key="5">
    <source>
        <dbReference type="ARBA" id="ARBA00034105"/>
    </source>
</evidence>
<dbReference type="InterPro" id="IPR036034">
    <property type="entry name" value="PDZ_sf"/>
</dbReference>
<dbReference type="FunFam" id="1.10.150.50:FF:000006">
    <property type="entry name" value="SH3 and multiple ankyrin repeat domains protein 2"/>
    <property type="match status" value="1"/>
</dbReference>
<dbReference type="InterPro" id="IPR051569">
    <property type="entry name" value="SHANK"/>
</dbReference>
<feature type="compositionally biased region" description="Polar residues" evidence="7">
    <location>
        <begin position="1026"/>
        <end position="1035"/>
    </location>
</feature>
<feature type="region of interest" description="Disordered" evidence="7">
    <location>
        <begin position="273"/>
        <end position="325"/>
    </location>
</feature>
<feature type="region of interest" description="Disordered" evidence="7">
    <location>
        <begin position="865"/>
        <end position="953"/>
    </location>
</feature>
<evidence type="ECO:0000256" key="2">
    <source>
        <dbReference type="ARBA" id="ARBA00004496"/>
    </source>
</evidence>
<protein>
    <submittedName>
        <fullName evidence="11">SH3 and multiple ankyrin repeat domains protein 1-like</fullName>
    </submittedName>
</protein>
<feature type="compositionally biased region" description="Polar residues" evidence="7">
    <location>
        <begin position="877"/>
        <end position="886"/>
    </location>
</feature>
<feature type="compositionally biased region" description="Basic and acidic residues" evidence="7">
    <location>
        <begin position="585"/>
        <end position="599"/>
    </location>
</feature>
<feature type="region of interest" description="Disordered" evidence="7">
    <location>
        <begin position="158"/>
        <end position="190"/>
    </location>
</feature>
<dbReference type="GO" id="GO:0005737">
    <property type="term" value="C:cytoplasm"/>
    <property type="evidence" value="ECO:0007669"/>
    <property type="project" value="UniProtKB-SubCell"/>
</dbReference>
<feature type="non-terminal residue" evidence="11">
    <location>
        <position position="1947"/>
    </location>
</feature>
<feature type="compositionally biased region" description="Pro residues" evidence="7">
    <location>
        <begin position="460"/>
        <end position="476"/>
    </location>
</feature>
<feature type="compositionally biased region" description="Low complexity" evidence="7">
    <location>
        <begin position="613"/>
        <end position="625"/>
    </location>
</feature>
<feature type="compositionally biased region" description="Low complexity" evidence="7">
    <location>
        <begin position="1205"/>
        <end position="1215"/>
    </location>
</feature>
<reference evidence="11" key="1">
    <citation type="submission" date="2020-07" db="EMBL/GenBank/DDBJ databases">
        <title>Clarias magur genome sequencing, assembly and annotation.</title>
        <authorList>
            <person name="Kushwaha B."/>
            <person name="Kumar R."/>
            <person name="Das P."/>
            <person name="Joshi C.G."/>
            <person name="Kumar D."/>
            <person name="Nagpure N.S."/>
            <person name="Pandey M."/>
            <person name="Agarwal S."/>
            <person name="Srivastava S."/>
            <person name="Singh M."/>
            <person name="Sahoo L."/>
            <person name="Jayasankar P."/>
            <person name="Meher P.K."/>
            <person name="Koringa P.G."/>
            <person name="Iquebal M.A."/>
            <person name="Das S.P."/>
            <person name="Bit A."/>
            <person name="Patnaik S."/>
            <person name="Patel N."/>
            <person name="Shah T.M."/>
            <person name="Hinsu A."/>
            <person name="Jena J.K."/>
        </authorList>
    </citation>
    <scope>NUCLEOTIDE SEQUENCE</scope>
    <source>
        <strain evidence="11">CIFAMagur01</strain>
        <tissue evidence="11">Testis</tissue>
    </source>
</reference>
<dbReference type="PANTHER" id="PTHR24135:SF3">
    <property type="entry name" value="SH3 AND MULTIPLE ANKYRIN REPEAT DOMAINS PROTEIN 1"/>
    <property type="match status" value="1"/>
</dbReference>
<gene>
    <name evidence="11" type="ORF">DAT39_018866</name>
</gene>
<dbReference type="PROSITE" id="PS51741">
    <property type="entry name" value="F_BAR"/>
    <property type="match status" value="1"/>
</dbReference>
<feature type="domain" description="F-BAR" evidence="10">
    <location>
        <begin position="1630"/>
        <end position="1903"/>
    </location>
</feature>
<dbReference type="SUPFAM" id="SSF50156">
    <property type="entry name" value="PDZ domain-like"/>
    <property type="match status" value="1"/>
</dbReference>
<feature type="region of interest" description="Disordered" evidence="7">
    <location>
        <begin position="1019"/>
        <end position="1040"/>
    </location>
</feature>
<evidence type="ECO:0000256" key="7">
    <source>
        <dbReference type="SAM" id="MobiDB-lite"/>
    </source>
</evidence>
<dbReference type="Gene3D" id="2.30.42.10">
    <property type="match status" value="1"/>
</dbReference>
<dbReference type="PROSITE" id="PS50105">
    <property type="entry name" value="SAM_DOMAIN"/>
    <property type="match status" value="1"/>
</dbReference>
<feature type="compositionally biased region" description="Low complexity" evidence="7">
    <location>
        <begin position="427"/>
        <end position="443"/>
    </location>
</feature>
<evidence type="ECO:0000313" key="11">
    <source>
        <dbReference type="EMBL" id="KAF5891427.1"/>
    </source>
</evidence>
<dbReference type="SUPFAM" id="SSF47769">
    <property type="entry name" value="SAM/Pointed domain"/>
    <property type="match status" value="1"/>
</dbReference>
<dbReference type="SMART" id="SM00228">
    <property type="entry name" value="PDZ"/>
    <property type="match status" value="1"/>
</dbReference>
<feature type="compositionally biased region" description="Low complexity" evidence="7">
    <location>
        <begin position="914"/>
        <end position="947"/>
    </location>
</feature>
<dbReference type="FunFam" id="2.30.42.10:FF:000018">
    <property type="entry name" value="SH3 and multiple ankyrin repeat domains protein 2"/>
    <property type="match status" value="1"/>
</dbReference>
<feature type="region of interest" description="Disordered" evidence="7">
    <location>
        <begin position="682"/>
        <end position="707"/>
    </location>
</feature>
<dbReference type="GO" id="GO:0014069">
    <property type="term" value="C:postsynaptic density"/>
    <property type="evidence" value="ECO:0007669"/>
    <property type="project" value="UniProtKB-SubCell"/>
</dbReference>
<dbReference type="SMART" id="SM00454">
    <property type="entry name" value="SAM"/>
    <property type="match status" value="1"/>
</dbReference>
<evidence type="ECO:0000313" key="12">
    <source>
        <dbReference type="Proteomes" id="UP000727407"/>
    </source>
</evidence>
<dbReference type="Pfam" id="PF00536">
    <property type="entry name" value="SAM_1"/>
    <property type="match status" value="1"/>
</dbReference>
<sequence length="1947" mass="214553">SRSEKAKRKLFRHYTVGTYDGLEIPSDYIIKEKSVLLQKKENEGFGFVLRGAKAQTPIEEFTPTPAFPALQYLESVDEGGVAWRAGLRMGDFLIEVNGMNVVKVGHRQVVNMIRQGGNSLMMKVVMVTRNPELEEVPKKKAPQQQTKRLTPPAITLRSKSMTSELEEMVDKASPWKKKLDLSESSQAPDKKRSVYQMALNKLDEILAAAQQTISTSDSQGHKGHGGHGGRKERNKGFHANEQSFDQSGVAVMTSGSGYGSNYAQFSSSHASQHGVMLRQKSVGVTEEERGHLHPPTMKLSRSLSVPGPDDIPPPPETSAPEPPVSVHRRPEFMHNNPAHHAQMQIRAPSTRRVDAEHSRKGGTKIGGLRRGSSSAAPPPDMLTALAKTTGRRGGKGPLLKQRKVEEGAGRSEKNSIPIPTIIVKAPSTSSSGRSSQNSSVEAEAQLEDEEAEHHSVASIPAPPIALPPVPPTPFPPDVGGTAQRERERFRDSRRKSTSFFYSSEEDVLDEPNSTQSPQNEPAPRLRPSKSIDEGLFTNDAASMPPAFGLPQYASQHNTTFIHPLTGKVLDPSSPLSLALAARERALKDDRRSRKEERHFGRQFSTAAAFPIPHSSTHNSQQQSSSYMHQEQAGTYFSGISPTSSSHSPLSRPQSPRMLRLSGSGVMSVEREGREFQKMQFTTDRTNQTYHHDREDHGKMSQPAQHRPPLLRMNTEVNTNANPALEVTKKSGTERKKNEDKEEEPDCETGGGVMVLPPPAPSVDIADEFLFAEPLPPPLQFANGVDRSVQGTTVYNHNQQAHPQHEQQYSGQSLLQHDQQLQNTSLDPTEPTEASQSLPEIHSSTFHPSAIVHPFLFPPSPLLPPPQLCPKIPPANPPQTNQMPQIHSQPPLASPQPADSAASSLTSYDSEVANLTQSALSPSLPSPHSFPLTSTASAPPTSSDPALLHRPLPVFYPPQDRGSATLTYATMTTAAAATVTAAVVTVTMTTPSTSRPVVGGERIQSESKGFVWPEAVMDSGIEEPDSHSSIDPNTESVSEERMKQEKQMCTGGGIKEGRRVSLDSFLTNANNQFRMHNDTQTKIHTHKSKPPPPTHVKPHLHNTAKLHTNVEMGRTMPSLQRQMSAAPGFYQPNEKMEGKGAVKTTSFMDRRLNSPLSSVKASIISELSNKLQQLGGWQGQGSHQMQRFSEDLSSLIPAGHAQLLSSSQPLQRSLSPSLPPAPLSTAGSKPVTPTITNNSFAANLTPNPLATTISLNPLAPTISPNHLVQTISPNPLAHTLPQNPLNPTALTSTLSSNPLTTNIVPNPIASSLTANPVPSSPLTPALTPTLTPQVPPYSNWTPSPSPLSFSHCPLSPPCLPHAPLSPLSLAHPPLSPPSYSHPPISPISLSHAPLSPSSVSYSPYPTSPKHRAKYRTKGLDLFSASESRRSETHIQRRRAPSPLISCSERPQPGPPRPSSLPVFPSASLYGSPFDLQAPLTPPPSSHPLAEHFFPPTPPLMPPSPAPTSNPLLVSHSLSPIHFLSGGSSPSSVSYLPPLTLPPPNRPFASKPLPYWTKYDVADWLTYLNLAEHRERFLDNEIDGSHLPSLTKEDFLDLGVSRVGHRMNIERALKRLTERYFVMVCEAVAMAEKQDENILSFWMPGNYARTVRRTKDSYQVCDVIVDCFKDRARVEKLYAQQLTEWSNKWKKISDSRPMYGSLLRAWQCFFSSAERLSALHTSISQSLVLEDGQQIHSWQKEAFQKKMFGGFRESYNLKREFAHAQRPWIKKLKKLEKAQRAYHKSCQKEQNVLNKESRAKNKINQNEQTLAKIQQAKKTAGQDRDQAREHYVKVLDDLIGYTPRYMEDMESVFDQSQEQERKRIGFLKNTLLSIHTHLDITNNQSVKAVYSDLLHTLTSISEQDDLHWWKNNHGPGMSTHWPTLQEWAPPCKKQTCIKKPRPQIEEGKG</sequence>
<evidence type="ECO:0000256" key="6">
    <source>
        <dbReference type="PROSITE-ProRule" id="PRU01077"/>
    </source>
</evidence>
<dbReference type="Pfam" id="PF00611">
    <property type="entry name" value="FCH"/>
    <property type="match status" value="1"/>
</dbReference>
<feature type="region of interest" description="Disordered" evidence="7">
    <location>
        <begin position="585"/>
        <end position="666"/>
    </location>
</feature>
<dbReference type="CDD" id="cd06746">
    <property type="entry name" value="PDZ_SHANK1_3-like"/>
    <property type="match status" value="1"/>
</dbReference>